<dbReference type="SUPFAM" id="SSF81321">
    <property type="entry name" value="Family A G protein-coupled receptor-like"/>
    <property type="match status" value="1"/>
</dbReference>
<keyword evidence="3 9" id="KW-1133">Transmembrane helix</keyword>
<reference evidence="11 12" key="1">
    <citation type="submission" date="2022-12" db="EMBL/GenBank/DDBJ databases">
        <title>Chromosome-level genome of Tegillarca granosa.</title>
        <authorList>
            <person name="Kim J."/>
        </authorList>
    </citation>
    <scope>NUCLEOTIDE SEQUENCE [LARGE SCALE GENOMIC DNA]</scope>
    <source>
        <strain evidence="11">Teg-2019</strain>
        <tissue evidence="11">Adductor muscle</tissue>
    </source>
</reference>
<sequence>MTTTVSSNFKTTENGFTFQASYNNSETIGDDFDFASSYLNINATNRTPGVVPEPPSYLVTSVTVLYILIFIIGILGNIMVVIVVGCSRNLRTTINIYIVNLCVADFLVFFVCLPPILVELHVKEIWYFGEIMCKTVVVASASVFTIIAITIERFRVVYKPMSITNNNLTYAVKSVIFIWIAGIILSSPILFIVTYRDSRLKDGTPIKVCRMPAKYDWQKSYFVLVALFNYIIPCIIIAILYFFLCKKLVLRRNIALDSCDFHYREKRRLRKQVMQIIWTIVLVFFICHLPFRVVSMWWIFEDKMKIASLGLEINLVLLYYSRLFLFLNHAINPILYNFVSTKFRHSCFNLLFSNHRQNSSVRTQERKLQKIADSIKYSTPI</sequence>
<keyword evidence="4 8" id="KW-0297">G-protein coupled receptor</keyword>
<dbReference type="EMBL" id="JARBDR010000917">
    <property type="protein sequence ID" value="KAJ8303324.1"/>
    <property type="molecule type" value="Genomic_DNA"/>
</dbReference>
<dbReference type="Proteomes" id="UP001217089">
    <property type="component" value="Unassembled WGS sequence"/>
</dbReference>
<evidence type="ECO:0000313" key="11">
    <source>
        <dbReference type="EMBL" id="KAJ8303324.1"/>
    </source>
</evidence>
<feature type="transmembrane region" description="Helical" evidence="9">
    <location>
        <begin position="124"/>
        <end position="149"/>
    </location>
</feature>
<name>A0ABQ9EDF4_TEGGR</name>
<gene>
    <name evidence="11" type="ORF">KUTeg_019720</name>
</gene>
<dbReference type="PANTHER" id="PTHR24243:SF233">
    <property type="entry name" value="THYROTROPIN-RELEASING HORMONE RECEPTOR"/>
    <property type="match status" value="1"/>
</dbReference>
<comment type="similarity">
    <text evidence="8">Belongs to the G-protein coupled receptor 1 family.</text>
</comment>
<comment type="caution">
    <text evidence="11">The sequence shown here is derived from an EMBL/GenBank/DDBJ whole genome shotgun (WGS) entry which is preliminary data.</text>
</comment>
<protein>
    <recommendedName>
        <fullName evidence="10">G-protein coupled receptors family 1 profile domain-containing protein</fullName>
    </recommendedName>
</protein>
<feature type="transmembrane region" description="Helical" evidence="9">
    <location>
        <begin position="221"/>
        <end position="244"/>
    </location>
</feature>
<evidence type="ECO:0000256" key="1">
    <source>
        <dbReference type="ARBA" id="ARBA00004141"/>
    </source>
</evidence>
<proteinExistence type="inferred from homology"/>
<evidence type="ECO:0000256" key="3">
    <source>
        <dbReference type="ARBA" id="ARBA00022989"/>
    </source>
</evidence>
<feature type="transmembrane region" description="Helical" evidence="9">
    <location>
        <begin position="96"/>
        <end position="118"/>
    </location>
</feature>
<evidence type="ECO:0000256" key="2">
    <source>
        <dbReference type="ARBA" id="ARBA00022692"/>
    </source>
</evidence>
<dbReference type="InterPro" id="IPR017452">
    <property type="entry name" value="GPCR_Rhodpsn_7TM"/>
</dbReference>
<dbReference type="Gene3D" id="1.20.1070.10">
    <property type="entry name" value="Rhodopsin 7-helix transmembrane proteins"/>
    <property type="match status" value="1"/>
</dbReference>
<dbReference type="PANTHER" id="PTHR24243">
    <property type="entry name" value="G-PROTEIN COUPLED RECEPTOR"/>
    <property type="match status" value="1"/>
</dbReference>
<feature type="transmembrane region" description="Helical" evidence="9">
    <location>
        <begin position="170"/>
        <end position="195"/>
    </location>
</feature>
<dbReference type="PRINTS" id="PR00237">
    <property type="entry name" value="GPCRRHODOPSN"/>
</dbReference>
<evidence type="ECO:0000256" key="9">
    <source>
        <dbReference type="SAM" id="Phobius"/>
    </source>
</evidence>
<keyword evidence="6 8" id="KW-0675">Receptor</keyword>
<evidence type="ECO:0000256" key="7">
    <source>
        <dbReference type="ARBA" id="ARBA00023224"/>
    </source>
</evidence>
<keyword evidence="12" id="KW-1185">Reference proteome</keyword>
<comment type="subcellular location">
    <subcellularLocation>
        <location evidence="1">Membrane</location>
        <topology evidence="1">Multi-pass membrane protein</topology>
    </subcellularLocation>
</comment>
<feature type="non-terminal residue" evidence="11">
    <location>
        <position position="381"/>
    </location>
</feature>
<keyword evidence="5 9" id="KW-0472">Membrane</keyword>
<dbReference type="Pfam" id="PF00001">
    <property type="entry name" value="7tm_1"/>
    <property type="match status" value="1"/>
</dbReference>
<keyword evidence="2 8" id="KW-0812">Transmembrane</keyword>
<feature type="transmembrane region" description="Helical" evidence="9">
    <location>
        <begin position="276"/>
        <end position="299"/>
    </location>
</feature>
<feature type="transmembrane region" description="Helical" evidence="9">
    <location>
        <begin position="319"/>
        <end position="339"/>
    </location>
</feature>
<evidence type="ECO:0000256" key="4">
    <source>
        <dbReference type="ARBA" id="ARBA00023040"/>
    </source>
</evidence>
<evidence type="ECO:0000256" key="5">
    <source>
        <dbReference type="ARBA" id="ARBA00023136"/>
    </source>
</evidence>
<feature type="transmembrane region" description="Helical" evidence="9">
    <location>
        <begin position="64"/>
        <end position="84"/>
    </location>
</feature>
<dbReference type="PROSITE" id="PS50262">
    <property type="entry name" value="G_PROTEIN_RECEP_F1_2"/>
    <property type="match status" value="1"/>
</dbReference>
<evidence type="ECO:0000256" key="6">
    <source>
        <dbReference type="ARBA" id="ARBA00023170"/>
    </source>
</evidence>
<keyword evidence="7 8" id="KW-0807">Transducer</keyword>
<evidence type="ECO:0000313" key="12">
    <source>
        <dbReference type="Proteomes" id="UP001217089"/>
    </source>
</evidence>
<dbReference type="PROSITE" id="PS00237">
    <property type="entry name" value="G_PROTEIN_RECEP_F1_1"/>
    <property type="match status" value="1"/>
</dbReference>
<organism evidence="11 12">
    <name type="scientific">Tegillarca granosa</name>
    <name type="common">Malaysian cockle</name>
    <name type="synonym">Anadara granosa</name>
    <dbReference type="NCBI Taxonomy" id="220873"/>
    <lineage>
        <taxon>Eukaryota</taxon>
        <taxon>Metazoa</taxon>
        <taxon>Spiralia</taxon>
        <taxon>Lophotrochozoa</taxon>
        <taxon>Mollusca</taxon>
        <taxon>Bivalvia</taxon>
        <taxon>Autobranchia</taxon>
        <taxon>Pteriomorphia</taxon>
        <taxon>Arcoida</taxon>
        <taxon>Arcoidea</taxon>
        <taxon>Arcidae</taxon>
        <taxon>Tegillarca</taxon>
    </lineage>
</organism>
<evidence type="ECO:0000259" key="10">
    <source>
        <dbReference type="PROSITE" id="PS50262"/>
    </source>
</evidence>
<feature type="domain" description="G-protein coupled receptors family 1 profile" evidence="10">
    <location>
        <begin position="76"/>
        <end position="336"/>
    </location>
</feature>
<accession>A0ABQ9EDF4</accession>
<evidence type="ECO:0000256" key="8">
    <source>
        <dbReference type="RuleBase" id="RU000688"/>
    </source>
</evidence>
<dbReference type="InterPro" id="IPR000276">
    <property type="entry name" value="GPCR_Rhodpsn"/>
</dbReference>